<dbReference type="PROSITE" id="PS51257">
    <property type="entry name" value="PROKAR_LIPOPROTEIN"/>
    <property type="match status" value="1"/>
</dbReference>
<sequence length="462" mass="50534">MLLRFFLLVFFSVLLSSCTSVSTTSTSSATKNKGSDVSKPVLEPAPSPRPAPAPVASSPSSAKSLSAPSVRVAAKPSSSSSSSGLTKKPSRPSHIPQSGLLTAGEIDDNLNFKEFKRYAKRVKDKQNGNGNLAQYPSVIDKGVIHLQVVDTTGRGLSNVHLKIAGQTYYTRSDGHFYLYPGYEIPQLDSSKLTVTLLSNDSQRNRALKTTVINTRKTGVQKITLTGQQNTLPKGLDLMFVIDTTGSMQDELSYIKSELKSIINRVKRLHPETSIRYGLIVYRDVGDQYVVRHYKFQNSLSAMETLLKKQNANGGGDYPEALDAAVEKGVRADWGKGNRARLMFLIADAPAHINGVNKAFNAAKIAHQKGIRIYPLGASGVKDEAEYLMRHIALISNGRYQFLTDDSGVGNKHQEPNVACYVVTRLDQLVVRTISSELSGRRVEPSKAEMIRKVGKYDNGLCL</sequence>
<dbReference type="OrthoDB" id="9805121at2"/>
<evidence type="ECO:0000259" key="6">
    <source>
        <dbReference type="PROSITE" id="PS50234"/>
    </source>
</evidence>
<feature type="region of interest" description="Disordered" evidence="4">
    <location>
        <begin position="23"/>
        <end position="100"/>
    </location>
</feature>
<dbReference type="Proteomes" id="UP000294887">
    <property type="component" value="Unassembled WGS sequence"/>
</dbReference>
<protein>
    <submittedName>
        <fullName evidence="7">von Willebrand factor type A domain-containing protein</fullName>
    </submittedName>
</protein>
<dbReference type="CDD" id="cd00198">
    <property type="entry name" value="vWFA"/>
    <property type="match status" value="1"/>
</dbReference>
<reference evidence="7 8" key="1">
    <citation type="submission" date="2019-03" db="EMBL/GenBank/DDBJ databases">
        <title>Genomic Encyclopedia of Type Strains, Phase IV (KMG-IV): sequencing the most valuable type-strain genomes for metagenomic binning, comparative biology and taxonomic classification.</title>
        <authorList>
            <person name="Goeker M."/>
        </authorList>
    </citation>
    <scope>NUCLEOTIDE SEQUENCE [LARGE SCALE GENOMIC DNA]</scope>
    <source>
        <strain evidence="7 8">DSM 24830</strain>
    </source>
</reference>
<comment type="subcellular location">
    <subcellularLocation>
        <location evidence="1">Secreted</location>
    </subcellularLocation>
</comment>
<dbReference type="Gene3D" id="3.40.50.410">
    <property type="entry name" value="von Willebrand factor, type A domain"/>
    <property type="match status" value="1"/>
</dbReference>
<organism evidence="7 8">
    <name type="scientific">Cocleimonas flava</name>
    <dbReference type="NCBI Taxonomy" id="634765"/>
    <lineage>
        <taxon>Bacteria</taxon>
        <taxon>Pseudomonadati</taxon>
        <taxon>Pseudomonadota</taxon>
        <taxon>Gammaproteobacteria</taxon>
        <taxon>Thiotrichales</taxon>
        <taxon>Thiotrichaceae</taxon>
        <taxon>Cocleimonas</taxon>
    </lineage>
</organism>
<feature type="compositionally biased region" description="Pro residues" evidence="4">
    <location>
        <begin position="43"/>
        <end position="53"/>
    </location>
</feature>
<evidence type="ECO:0000313" key="7">
    <source>
        <dbReference type="EMBL" id="TCJ87257.1"/>
    </source>
</evidence>
<dbReference type="SMART" id="SM00327">
    <property type="entry name" value="VWA"/>
    <property type="match status" value="1"/>
</dbReference>
<evidence type="ECO:0000313" key="8">
    <source>
        <dbReference type="Proteomes" id="UP000294887"/>
    </source>
</evidence>
<dbReference type="InterPro" id="IPR002035">
    <property type="entry name" value="VWF_A"/>
</dbReference>
<feature type="chain" id="PRO_5020539881" evidence="5">
    <location>
        <begin position="23"/>
        <end position="462"/>
    </location>
</feature>
<gene>
    <name evidence="7" type="ORF">EV695_1765</name>
</gene>
<dbReference type="PANTHER" id="PTHR47763:SF1">
    <property type="entry name" value="DUF659 DOMAIN-CONTAINING PROTEIN"/>
    <property type="match status" value="1"/>
</dbReference>
<proteinExistence type="predicted"/>
<feature type="signal peptide" evidence="5">
    <location>
        <begin position="1"/>
        <end position="22"/>
    </location>
</feature>
<dbReference type="SUPFAM" id="SSF53300">
    <property type="entry name" value="vWA-like"/>
    <property type="match status" value="1"/>
</dbReference>
<evidence type="ECO:0000256" key="3">
    <source>
        <dbReference type="ARBA" id="ARBA00022729"/>
    </source>
</evidence>
<dbReference type="EMBL" id="SMFQ01000003">
    <property type="protein sequence ID" value="TCJ87257.1"/>
    <property type="molecule type" value="Genomic_DNA"/>
</dbReference>
<dbReference type="GO" id="GO:0005737">
    <property type="term" value="C:cytoplasm"/>
    <property type="evidence" value="ECO:0007669"/>
    <property type="project" value="TreeGrafter"/>
</dbReference>
<dbReference type="InterPro" id="IPR036465">
    <property type="entry name" value="vWFA_dom_sf"/>
</dbReference>
<keyword evidence="8" id="KW-1185">Reference proteome</keyword>
<keyword evidence="2" id="KW-0964">Secreted</keyword>
<name>A0A4R1EZE1_9GAMM</name>
<dbReference type="AlphaFoldDB" id="A0A4R1EZE1"/>
<keyword evidence="3 5" id="KW-0732">Signal</keyword>
<evidence type="ECO:0000256" key="2">
    <source>
        <dbReference type="ARBA" id="ARBA00022525"/>
    </source>
</evidence>
<dbReference type="PROSITE" id="PS50234">
    <property type="entry name" value="VWFA"/>
    <property type="match status" value="1"/>
</dbReference>
<comment type="caution">
    <text evidence="7">The sequence shown here is derived from an EMBL/GenBank/DDBJ whole genome shotgun (WGS) entry which is preliminary data.</text>
</comment>
<evidence type="ECO:0000256" key="4">
    <source>
        <dbReference type="SAM" id="MobiDB-lite"/>
    </source>
</evidence>
<dbReference type="PANTHER" id="PTHR47763">
    <property type="entry name" value="ALPHA-PROTEIN KINASE VWKA"/>
    <property type="match status" value="1"/>
</dbReference>
<feature type="domain" description="VWFA" evidence="6">
    <location>
        <begin position="236"/>
        <end position="433"/>
    </location>
</feature>
<dbReference type="InterPro" id="IPR056861">
    <property type="entry name" value="HMCN1-like_VWA"/>
</dbReference>
<dbReference type="InterPro" id="IPR052969">
    <property type="entry name" value="Thr-specific_kinase-like"/>
</dbReference>
<accession>A0A4R1EZE1</accession>
<dbReference type="RefSeq" id="WP_131905552.1">
    <property type="nucleotide sequence ID" value="NZ_BAAAFU010000004.1"/>
</dbReference>
<dbReference type="GO" id="GO:0004674">
    <property type="term" value="F:protein serine/threonine kinase activity"/>
    <property type="evidence" value="ECO:0007669"/>
    <property type="project" value="TreeGrafter"/>
</dbReference>
<evidence type="ECO:0000256" key="5">
    <source>
        <dbReference type="SAM" id="SignalP"/>
    </source>
</evidence>
<feature type="compositionally biased region" description="Low complexity" evidence="4">
    <location>
        <begin position="54"/>
        <end position="87"/>
    </location>
</feature>
<dbReference type="Pfam" id="PF25106">
    <property type="entry name" value="VWA_4"/>
    <property type="match status" value="1"/>
</dbReference>
<evidence type="ECO:0000256" key="1">
    <source>
        <dbReference type="ARBA" id="ARBA00004613"/>
    </source>
</evidence>